<dbReference type="FunFam" id="3.40.30.10:FF:000258">
    <property type="entry name" value="Glutathione S-transferase"/>
    <property type="match status" value="1"/>
</dbReference>
<dbReference type="Proteomes" id="UP000466442">
    <property type="component" value="Unassembled WGS sequence"/>
</dbReference>
<evidence type="ECO:0000256" key="2">
    <source>
        <dbReference type="ARBA" id="ARBA00022679"/>
    </source>
</evidence>
<evidence type="ECO:0000256" key="3">
    <source>
        <dbReference type="ARBA" id="ARBA00038317"/>
    </source>
</evidence>
<accession>A0A8S9XG78</accession>
<dbReference type="PANTHER" id="PTHR11571">
    <property type="entry name" value="GLUTATHIONE S-TRANSFERASE"/>
    <property type="match status" value="1"/>
</dbReference>
<reference evidence="6" key="1">
    <citation type="journal article" date="2021" name="Mol. Ecol. Resour.">
        <title>Apolygus lucorum genome provides insights into omnivorousness and mesophyll feeding.</title>
        <authorList>
            <person name="Liu Y."/>
            <person name="Liu H."/>
            <person name="Wang H."/>
            <person name="Huang T."/>
            <person name="Liu B."/>
            <person name="Yang B."/>
            <person name="Yin L."/>
            <person name="Li B."/>
            <person name="Zhang Y."/>
            <person name="Zhang S."/>
            <person name="Jiang F."/>
            <person name="Zhang X."/>
            <person name="Ren Y."/>
            <person name="Wang B."/>
            <person name="Wang S."/>
            <person name="Lu Y."/>
            <person name="Wu K."/>
            <person name="Fan W."/>
            <person name="Wang G."/>
        </authorList>
    </citation>
    <scope>NUCLEOTIDE SEQUENCE</scope>
    <source>
        <strain evidence="6">12Hb</strain>
    </source>
</reference>
<gene>
    <name evidence="6" type="ORF">GE061_016500</name>
</gene>
<organism evidence="6 7">
    <name type="scientific">Apolygus lucorum</name>
    <name type="common">Small green plant bug</name>
    <name type="synonym">Lygocoris lucorum</name>
    <dbReference type="NCBI Taxonomy" id="248454"/>
    <lineage>
        <taxon>Eukaryota</taxon>
        <taxon>Metazoa</taxon>
        <taxon>Ecdysozoa</taxon>
        <taxon>Arthropoda</taxon>
        <taxon>Hexapoda</taxon>
        <taxon>Insecta</taxon>
        <taxon>Pterygota</taxon>
        <taxon>Neoptera</taxon>
        <taxon>Paraneoptera</taxon>
        <taxon>Hemiptera</taxon>
        <taxon>Heteroptera</taxon>
        <taxon>Panheteroptera</taxon>
        <taxon>Cimicomorpha</taxon>
        <taxon>Miridae</taxon>
        <taxon>Mirini</taxon>
        <taxon>Apolygus</taxon>
    </lineage>
</organism>
<comment type="similarity">
    <text evidence="3">Belongs to the GST superfamily. Sigma family.</text>
</comment>
<comment type="catalytic activity">
    <reaction evidence="4">
        <text>RX + glutathione = an S-substituted glutathione + a halide anion + H(+)</text>
        <dbReference type="Rhea" id="RHEA:16437"/>
        <dbReference type="ChEBI" id="CHEBI:15378"/>
        <dbReference type="ChEBI" id="CHEBI:16042"/>
        <dbReference type="ChEBI" id="CHEBI:17792"/>
        <dbReference type="ChEBI" id="CHEBI:57925"/>
        <dbReference type="ChEBI" id="CHEBI:90779"/>
        <dbReference type="EC" id="2.5.1.18"/>
    </reaction>
</comment>
<dbReference type="InterPro" id="IPR040079">
    <property type="entry name" value="Glutathione_S-Trfase"/>
</dbReference>
<keyword evidence="2" id="KW-0808">Transferase</keyword>
<dbReference type="EC" id="2.5.1.18" evidence="1"/>
<dbReference type="GO" id="GO:0004364">
    <property type="term" value="F:glutathione transferase activity"/>
    <property type="evidence" value="ECO:0007669"/>
    <property type="project" value="UniProtKB-EC"/>
</dbReference>
<dbReference type="AlphaFoldDB" id="A0A8S9XG78"/>
<proteinExistence type="inferred from homology"/>
<dbReference type="EMBL" id="WIXP02000007">
    <property type="protein sequence ID" value="KAF6208050.1"/>
    <property type="molecule type" value="Genomic_DNA"/>
</dbReference>
<dbReference type="OrthoDB" id="414243at2759"/>
<dbReference type="SUPFAM" id="SSF52833">
    <property type="entry name" value="Thioredoxin-like"/>
    <property type="match status" value="1"/>
</dbReference>
<evidence type="ECO:0000313" key="7">
    <source>
        <dbReference type="Proteomes" id="UP000466442"/>
    </source>
</evidence>
<dbReference type="SFLD" id="SFLDS00019">
    <property type="entry name" value="Glutathione_Transferase_(cytos"/>
    <property type="match status" value="1"/>
</dbReference>
<evidence type="ECO:0000256" key="4">
    <source>
        <dbReference type="ARBA" id="ARBA00047960"/>
    </source>
</evidence>
<dbReference type="InterPro" id="IPR004045">
    <property type="entry name" value="Glutathione_S-Trfase_N"/>
</dbReference>
<evidence type="ECO:0000259" key="5">
    <source>
        <dbReference type="PROSITE" id="PS50404"/>
    </source>
</evidence>
<name>A0A8S9XG78_APOLU</name>
<dbReference type="Gene3D" id="3.40.30.10">
    <property type="entry name" value="Glutaredoxin"/>
    <property type="match status" value="1"/>
</dbReference>
<sequence>MKRRTSNIVSNIIIPISVLKTHINLKWWNIPYTHPKYAVLHVPFHHNRKMPVYKVTYFDARARGEPIRWLLSYLGEDFVDNRIKLENWPAMKKDVVFGKLPILDVDDKRIYQTAAICRFLGQKAKLAGDNDWEGIQIDSIHGTIEDFMNVMAPIRRAEGMDRKEALNAIQTKRVVRYATAIPGRHHLKMSN</sequence>
<protein>
    <recommendedName>
        <fullName evidence="1">glutathione transferase</fullName>
        <ecNumber evidence="1">2.5.1.18</ecNumber>
    </recommendedName>
</protein>
<dbReference type="Gene3D" id="1.20.1050.10">
    <property type="match status" value="1"/>
</dbReference>
<dbReference type="GO" id="GO:0006749">
    <property type="term" value="P:glutathione metabolic process"/>
    <property type="evidence" value="ECO:0007669"/>
    <property type="project" value="TreeGrafter"/>
</dbReference>
<dbReference type="PANTHER" id="PTHR11571:SF224">
    <property type="entry name" value="HEMATOPOIETIC PROSTAGLANDIN D SYNTHASE"/>
    <property type="match status" value="1"/>
</dbReference>
<dbReference type="PROSITE" id="PS50404">
    <property type="entry name" value="GST_NTER"/>
    <property type="match status" value="1"/>
</dbReference>
<dbReference type="CDD" id="cd03039">
    <property type="entry name" value="GST_N_Sigma_like"/>
    <property type="match status" value="1"/>
</dbReference>
<keyword evidence="7" id="KW-1185">Reference proteome</keyword>
<feature type="domain" description="GST N-terminal" evidence="5">
    <location>
        <begin position="51"/>
        <end position="128"/>
    </location>
</feature>
<evidence type="ECO:0000313" key="6">
    <source>
        <dbReference type="EMBL" id="KAF6208050.1"/>
    </source>
</evidence>
<comment type="caution">
    <text evidence="6">The sequence shown here is derived from an EMBL/GenBank/DDBJ whole genome shotgun (WGS) entry which is preliminary data.</text>
</comment>
<evidence type="ECO:0000256" key="1">
    <source>
        <dbReference type="ARBA" id="ARBA00012452"/>
    </source>
</evidence>
<dbReference type="InterPro" id="IPR050213">
    <property type="entry name" value="GST_superfamily"/>
</dbReference>
<dbReference type="Pfam" id="PF02798">
    <property type="entry name" value="GST_N"/>
    <property type="match status" value="1"/>
</dbReference>
<dbReference type="InterPro" id="IPR036249">
    <property type="entry name" value="Thioredoxin-like_sf"/>
</dbReference>